<sequence length="95" mass="10392">MAPTLAQSQHNLIRDMLTDGSFTNAEMTTAARCSPRAVQRIGLSVVPSSLRRRVGLCTSATNLTRMSLHRSQACSMQVTDNCRRGLTNDGEQLAR</sequence>
<gene>
    <name evidence="1" type="ORF">CPLU01_15737</name>
</gene>
<evidence type="ECO:0000313" key="2">
    <source>
        <dbReference type="Proteomes" id="UP000654918"/>
    </source>
</evidence>
<reference evidence="1" key="1">
    <citation type="journal article" date="2020" name="Phytopathology">
        <title>Genome Sequence Resources of Colletotrichum truncatum, C. plurivorum, C. musicola, and C. sojae: Four Species Pathogenic to Soybean (Glycine max).</title>
        <authorList>
            <person name="Rogerio F."/>
            <person name="Boufleur T.R."/>
            <person name="Ciampi-Guillardi M."/>
            <person name="Sukno S.A."/>
            <person name="Thon M.R."/>
            <person name="Massola Junior N.S."/>
            <person name="Baroncelli R."/>
        </authorList>
    </citation>
    <scope>NUCLEOTIDE SEQUENCE</scope>
    <source>
        <strain evidence="1">LFN00145</strain>
    </source>
</reference>
<keyword evidence="2" id="KW-1185">Reference proteome</keyword>
<protein>
    <submittedName>
        <fullName evidence="1">Uncharacterized protein</fullName>
    </submittedName>
</protein>
<organism evidence="1 2">
    <name type="scientific">Colletotrichum plurivorum</name>
    <dbReference type="NCBI Taxonomy" id="2175906"/>
    <lineage>
        <taxon>Eukaryota</taxon>
        <taxon>Fungi</taxon>
        <taxon>Dikarya</taxon>
        <taxon>Ascomycota</taxon>
        <taxon>Pezizomycotina</taxon>
        <taxon>Sordariomycetes</taxon>
        <taxon>Hypocreomycetidae</taxon>
        <taxon>Glomerellales</taxon>
        <taxon>Glomerellaceae</taxon>
        <taxon>Colletotrichum</taxon>
        <taxon>Colletotrichum orchidearum species complex</taxon>
    </lineage>
</organism>
<dbReference type="Proteomes" id="UP000654918">
    <property type="component" value="Unassembled WGS sequence"/>
</dbReference>
<accession>A0A8H6J7G5</accession>
<name>A0A8H6J7G5_9PEZI</name>
<dbReference type="EMBL" id="WIGO01000603">
    <property type="protein sequence ID" value="KAF6807955.1"/>
    <property type="molecule type" value="Genomic_DNA"/>
</dbReference>
<proteinExistence type="predicted"/>
<evidence type="ECO:0000313" key="1">
    <source>
        <dbReference type="EMBL" id="KAF6807955.1"/>
    </source>
</evidence>
<dbReference type="AlphaFoldDB" id="A0A8H6J7G5"/>
<comment type="caution">
    <text evidence="1">The sequence shown here is derived from an EMBL/GenBank/DDBJ whole genome shotgun (WGS) entry which is preliminary data.</text>
</comment>